<reference evidence="2" key="1">
    <citation type="submission" date="2022-11" db="EMBL/GenBank/DDBJ databases">
        <authorList>
            <person name="Hyden B.L."/>
            <person name="Feng K."/>
            <person name="Yates T."/>
            <person name="Jawdy S."/>
            <person name="Smart L.B."/>
            <person name="Muchero W."/>
        </authorList>
    </citation>
    <scope>NUCLEOTIDE SEQUENCE</scope>
    <source>
        <tissue evidence="2">Shoot tip</tissue>
    </source>
</reference>
<dbReference type="AlphaFoldDB" id="A0A9Q0TCR0"/>
<evidence type="ECO:0000256" key="1">
    <source>
        <dbReference type="SAM" id="SignalP"/>
    </source>
</evidence>
<sequence length="114" mass="13195">MKRIWVCFFFLNHHHLPLLYFTTTTVCHYQFISFSSSPYSLVLETRTEIERRKLCVVSVSLIFVLGKGEGARFLARALSSTRSKGPGKLMGCRDIFGIDDGSFWGLQFYYVQRI</sequence>
<feature type="chain" id="PRO_5040242482" evidence="1">
    <location>
        <begin position="22"/>
        <end position="114"/>
    </location>
</feature>
<evidence type="ECO:0000313" key="2">
    <source>
        <dbReference type="EMBL" id="KAJ6709098.1"/>
    </source>
</evidence>
<gene>
    <name evidence="2" type="ORF">OIU74_010245</name>
</gene>
<feature type="signal peptide" evidence="1">
    <location>
        <begin position="1"/>
        <end position="21"/>
    </location>
</feature>
<reference evidence="2" key="2">
    <citation type="journal article" date="2023" name="Int. J. Mol. Sci.">
        <title>De Novo Assembly and Annotation of 11 Diverse Shrub Willow (Salix) Genomes Reveals Novel Gene Organization in Sex-Linked Regions.</title>
        <authorList>
            <person name="Hyden B."/>
            <person name="Feng K."/>
            <person name="Yates T.B."/>
            <person name="Jawdy S."/>
            <person name="Cereghino C."/>
            <person name="Smart L.B."/>
            <person name="Muchero W."/>
        </authorList>
    </citation>
    <scope>NUCLEOTIDE SEQUENCE</scope>
    <source>
        <tissue evidence="2">Shoot tip</tissue>
    </source>
</reference>
<dbReference type="Proteomes" id="UP001151752">
    <property type="component" value="Chromosome 2"/>
</dbReference>
<accession>A0A9Q0TCR0</accession>
<proteinExistence type="predicted"/>
<dbReference type="EMBL" id="JAPFFM010000015">
    <property type="protein sequence ID" value="KAJ6709098.1"/>
    <property type="molecule type" value="Genomic_DNA"/>
</dbReference>
<keyword evidence="1" id="KW-0732">Signal</keyword>
<evidence type="ECO:0000313" key="3">
    <source>
        <dbReference type="Proteomes" id="UP001151752"/>
    </source>
</evidence>
<protein>
    <submittedName>
        <fullName evidence="2">Uncharacterized protein</fullName>
    </submittedName>
</protein>
<comment type="caution">
    <text evidence="2">The sequence shown here is derived from an EMBL/GenBank/DDBJ whole genome shotgun (WGS) entry which is preliminary data.</text>
</comment>
<name>A0A9Q0TCR0_9ROSI</name>
<organism evidence="2 3">
    <name type="scientific">Salix koriyanagi</name>
    <dbReference type="NCBI Taxonomy" id="2511006"/>
    <lineage>
        <taxon>Eukaryota</taxon>
        <taxon>Viridiplantae</taxon>
        <taxon>Streptophyta</taxon>
        <taxon>Embryophyta</taxon>
        <taxon>Tracheophyta</taxon>
        <taxon>Spermatophyta</taxon>
        <taxon>Magnoliopsida</taxon>
        <taxon>eudicotyledons</taxon>
        <taxon>Gunneridae</taxon>
        <taxon>Pentapetalae</taxon>
        <taxon>rosids</taxon>
        <taxon>fabids</taxon>
        <taxon>Malpighiales</taxon>
        <taxon>Salicaceae</taxon>
        <taxon>Saliceae</taxon>
        <taxon>Salix</taxon>
    </lineage>
</organism>
<keyword evidence="3" id="KW-1185">Reference proteome</keyword>